<comment type="caution">
    <text evidence="2">The sequence shown here is derived from an EMBL/GenBank/DDBJ whole genome shotgun (WGS) entry which is preliminary data.</text>
</comment>
<name>A0A258HFX6_9CAUL</name>
<dbReference type="AlphaFoldDB" id="A0A258HFX6"/>
<evidence type="ECO:0000256" key="1">
    <source>
        <dbReference type="SAM" id="MobiDB-lite"/>
    </source>
</evidence>
<feature type="region of interest" description="Disordered" evidence="1">
    <location>
        <begin position="99"/>
        <end position="120"/>
    </location>
</feature>
<evidence type="ECO:0000313" key="2">
    <source>
        <dbReference type="EMBL" id="OYX55228.1"/>
    </source>
</evidence>
<accession>A0A258HFX6</accession>
<dbReference type="EMBL" id="NCEQ01000015">
    <property type="protein sequence ID" value="OYX55228.1"/>
    <property type="molecule type" value="Genomic_DNA"/>
</dbReference>
<protein>
    <submittedName>
        <fullName evidence="2">Uncharacterized protein</fullName>
    </submittedName>
</protein>
<reference evidence="2 3" key="1">
    <citation type="submission" date="2017-03" db="EMBL/GenBank/DDBJ databases">
        <title>Lifting the veil on microbial sulfur biogeochemistry in mining wastewaters.</title>
        <authorList>
            <person name="Kantor R.S."/>
            <person name="Colenbrander Nelson T."/>
            <person name="Marshall S."/>
            <person name="Bennett D."/>
            <person name="Apte S."/>
            <person name="Camacho D."/>
            <person name="Thomas B.C."/>
            <person name="Warren L.A."/>
            <person name="Banfield J.F."/>
        </authorList>
    </citation>
    <scope>NUCLEOTIDE SEQUENCE [LARGE SCALE GENOMIC DNA]</scope>
    <source>
        <strain evidence="2">32-68-21</strain>
    </source>
</reference>
<sequence>MTDGVRPVGPVEGRDRRAAQRREAERRAASSSRELVPVGKVVDEIPDPASPAASTTPADTNPLDPAAAFAAQMMGQTGQRKGLKGGPPVMDAARASYLGAEYSGDKDRRPPAGLIKKTEL</sequence>
<evidence type="ECO:0000313" key="3">
    <source>
        <dbReference type="Proteomes" id="UP000216147"/>
    </source>
</evidence>
<feature type="compositionally biased region" description="Low complexity" evidence="1">
    <location>
        <begin position="50"/>
        <end position="60"/>
    </location>
</feature>
<feature type="compositionally biased region" description="Basic and acidic residues" evidence="1">
    <location>
        <begin position="12"/>
        <end position="28"/>
    </location>
</feature>
<organism evidence="2 3">
    <name type="scientific">Brevundimonas subvibrioides</name>
    <dbReference type="NCBI Taxonomy" id="74313"/>
    <lineage>
        <taxon>Bacteria</taxon>
        <taxon>Pseudomonadati</taxon>
        <taxon>Pseudomonadota</taxon>
        <taxon>Alphaproteobacteria</taxon>
        <taxon>Caulobacterales</taxon>
        <taxon>Caulobacteraceae</taxon>
        <taxon>Brevundimonas</taxon>
    </lineage>
</organism>
<proteinExistence type="predicted"/>
<gene>
    <name evidence="2" type="ORF">B7Y86_14175</name>
</gene>
<dbReference type="Proteomes" id="UP000216147">
    <property type="component" value="Unassembled WGS sequence"/>
</dbReference>
<feature type="compositionally biased region" description="Basic and acidic residues" evidence="1">
    <location>
        <begin position="103"/>
        <end position="120"/>
    </location>
</feature>
<feature type="region of interest" description="Disordered" evidence="1">
    <location>
        <begin position="1"/>
        <end position="63"/>
    </location>
</feature>